<dbReference type="InterPro" id="IPR032675">
    <property type="entry name" value="LRR_dom_sf"/>
</dbReference>
<keyword evidence="3" id="KW-1185">Reference proteome</keyword>
<gene>
    <name evidence="2" type="ORF">HCN44_010636</name>
</gene>
<protein>
    <recommendedName>
        <fullName evidence="1">F-box domain-containing protein</fullName>
    </recommendedName>
</protein>
<dbReference type="EMBL" id="JACMRX010000004">
    <property type="protein sequence ID" value="KAF7991835.1"/>
    <property type="molecule type" value="Genomic_DNA"/>
</dbReference>
<dbReference type="Pfam" id="PF00646">
    <property type="entry name" value="F-box"/>
    <property type="match status" value="1"/>
</dbReference>
<comment type="caution">
    <text evidence="2">The sequence shown here is derived from an EMBL/GenBank/DDBJ whole genome shotgun (WGS) entry which is preliminary data.</text>
</comment>
<sequence>MLSNMNEFRKKRKLESENLFYKKRKVTSEMSTPSLNEKNNKIYYQHHDHSYAKNIIFEHAKSIIIDSVNDDCLAEIFMYVPVWERPKIALVCQKWKRALDYSWSNVKKLQLTHWERAENPNCLKKFTTPEEKLSFLKSLLNKCGRYLRQLDLTAYGHSNIVPVINEYCPNLVELRLRFTYEDDILDIESYSRLSQLKVLAITFQPKDKRISANLIVSLLGVTDTLTDLILSNWNKNVYIPCVIPKNLIIVLRRLKALKRFEFGGLLIFRELEEWMIANRTCIKFHPYDRYLNKNIIKLNQLKSITILDLLGFKASDHFLYTVANTIKQLTKLKVNCRWITNDGVVAISKMNNLTHLGFAGINDSIDSSSIKLLKNLIGLALPRSNKITDDVAMKVLENSPKMNKLFVLTTSVEFIKKAAEISENRKQLLKLVVFLKIDTKQYESLYLKISISSLFKKE</sequence>
<dbReference type="SUPFAM" id="SSF52047">
    <property type="entry name" value="RNI-like"/>
    <property type="match status" value="1"/>
</dbReference>
<feature type="domain" description="F-box" evidence="1">
    <location>
        <begin position="69"/>
        <end position="103"/>
    </location>
</feature>
<dbReference type="OrthoDB" id="7689274at2759"/>
<evidence type="ECO:0000313" key="2">
    <source>
        <dbReference type="EMBL" id="KAF7991835.1"/>
    </source>
</evidence>
<dbReference type="Gene3D" id="3.80.10.10">
    <property type="entry name" value="Ribonuclease Inhibitor"/>
    <property type="match status" value="2"/>
</dbReference>
<dbReference type="InterPro" id="IPR036047">
    <property type="entry name" value="F-box-like_dom_sf"/>
</dbReference>
<organism evidence="2 3">
    <name type="scientific">Aphidius gifuensis</name>
    <name type="common">Parasitoid wasp</name>
    <dbReference type="NCBI Taxonomy" id="684658"/>
    <lineage>
        <taxon>Eukaryota</taxon>
        <taxon>Metazoa</taxon>
        <taxon>Ecdysozoa</taxon>
        <taxon>Arthropoda</taxon>
        <taxon>Hexapoda</taxon>
        <taxon>Insecta</taxon>
        <taxon>Pterygota</taxon>
        <taxon>Neoptera</taxon>
        <taxon>Endopterygota</taxon>
        <taxon>Hymenoptera</taxon>
        <taxon>Apocrita</taxon>
        <taxon>Ichneumonoidea</taxon>
        <taxon>Braconidae</taxon>
        <taxon>Aphidiinae</taxon>
        <taxon>Aphidius</taxon>
    </lineage>
</organism>
<evidence type="ECO:0000259" key="1">
    <source>
        <dbReference type="Pfam" id="PF00646"/>
    </source>
</evidence>
<reference evidence="2 3" key="1">
    <citation type="submission" date="2020-08" db="EMBL/GenBank/DDBJ databases">
        <title>Aphidius gifuensis genome sequencing and assembly.</title>
        <authorList>
            <person name="Du Z."/>
        </authorList>
    </citation>
    <scope>NUCLEOTIDE SEQUENCE [LARGE SCALE GENOMIC DNA]</scope>
    <source>
        <strain evidence="2">YNYX2018</strain>
        <tissue evidence="2">Adults</tissue>
    </source>
</reference>
<dbReference type="InterPro" id="IPR001810">
    <property type="entry name" value="F-box_dom"/>
</dbReference>
<proteinExistence type="predicted"/>
<evidence type="ECO:0000313" key="3">
    <source>
        <dbReference type="Proteomes" id="UP000639338"/>
    </source>
</evidence>
<name>A0A835CT11_APHGI</name>
<accession>A0A835CT11</accession>
<dbReference type="SUPFAM" id="SSF81383">
    <property type="entry name" value="F-box domain"/>
    <property type="match status" value="1"/>
</dbReference>
<dbReference type="AlphaFoldDB" id="A0A835CT11"/>
<dbReference type="Proteomes" id="UP000639338">
    <property type="component" value="Unassembled WGS sequence"/>
</dbReference>